<reference evidence="2 3" key="1">
    <citation type="submission" date="2018-02" db="EMBL/GenBank/DDBJ databases">
        <title>Comparative genomes isolates from brazilian mangrove.</title>
        <authorList>
            <person name="Araujo J.E."/>
            <person name="Taketani R.G."/>
            <person name="Silva M.C.P."/>
            <person name="Loureco M.V."/>
            <person name="Andreote F.D."/>
        </authorList>
    </citation>
    <scope>NUCLEOTIDE SEQUENCE [LARGE SCALE GENOMIC DNA]</scope>
    <source>
        <strain evidence="2 3">HEX-2 MGV</strain>
    </source>
</reference>
<dbReference type="Gene3D" id="2.60.120.260">
    <property type="entry name" value="Galactose-binding domain-like"/>
    <property type="match status" value="1"/>
</dbReference>
<dbReference type="Proteomes" id="UP000240009">
    <property type="component" value="Unassembled WGS sequence"/>
</dbReference>
<gene>
    <name evidence="2" type="ORF">C5Y96_13425</name>
</gene>
<evidence type="ECO:0000313" key="3">
    <source>
        <dbReference type="Proteomes" id="UP000240009"/>
    </source>
</evidence>
<dbReference type="OrthoDB" id="285961at2"/>
<feature type="signal peptide" evidence="1">
    <location>
        <begin position="1"/>
        <end position="31"/>
    </location>
</feature>
<accession>A0A2S8FGP7</accession>
<dbReference type="RefSeq" id="WP_105354102.1">
    <property type="nucleotide sequence ID" value="NZ_PUIA01000037.1"/>
</dbReference>
<evidence type="ECO:0000256" key="1">
    <source>
        <dbReference type="SAM" id="SignalP"/>
    </source>
</evidence>
<sequence>MKAPRRQTWFFLRIISVVIFCITSIPCCALAAVIEDFESATTSWKPLEGDAAASRLDHKRVTGNSHLGASSELIALRFSQGSYAFYGHAISPARVVPDLSFSLWVKSDRPGIQFAVQVVFPRSRDPRTGQPITTRILGDRAGQPDQWNQIGIRNIDEQVSGQVTALRSEHGPQFDPREAYVDMVLLNVYTGPGLMRVQIDDLEGEGLLNVQNVSTVTQRVTSPSGIRGMGNLPGTTGANVQLAPPRSESASNGQVIELNDHAAVPRIIDYNGEPLSLLRGLGFNAIRTSRAPSQQLQRELLRYNMWSVSSPPETRSPAEQSAVLAWELPITSGADAFSDFAIRAADLRLLDGQKPRPVLAIAPNRVHDYSQHSEIIATRRPPLGTSQTLTDYAKWTQSWGLFASPSATRWAVIPTQFSPATQRQVSYLAQESRVPMGFQPYQLEKAVFLAIANGVRGIVFESNSPLSEDHPVDFARRTTLDIINRRIELIYPWIAQGSPRSGAISSDPNVHVSMLATDTAILLIAVRTGPEDQFVVDPLPERTVNVRVRGVPMASEAHRIGDSGIHPVNHSRGLGDMQIQLDASEHVSLIFLTQDPRVIREMRRRSDEHRTEIVRLRMEAVNHEFELARSVQAALESPSESPAIRRNIDSAWADIRQARTLYEEYNLQTAYDYVTKAERKVAAVQRQQWAQWASQYKFPLTNPTLISHDLVPFASRLQGNLNYLRPGTNTLPAGDMEDLTFLLSSGWIQVRAPQPGFESAVELSPQQPHGGNYALSMRVSPDEQGLYARPEQAPISVRSATVQVPPDRLVLIRGWIRIPQPLSSETGGVLIHDTLGGRELGINMTDATEWTEFSLMRATGDSDTLNLTVELADVGQIFLDDITVSIYEGTRGPEIAPGFDAAAVDRFQTYQP</sequence>
<dbReference type="EMBL" id="PUIA01000037">
    <property type="protein sequence ID" value="PQO31337.1"/>
    <property type="molecule type" value="Genomic_DNA"/>
</dbReference>
<organism evidence="2 3">
    <name type="scientific">Blastopirellula marina</name>
    <dbReference type="NCBI Taxonomy" id="124"/>
    <lineage>
        <taxon>Bacteria</taxon>
        <taxon>Pseudomonadati</taxon>
        <taxon>Planctomycetota</taxon>
        <taxon>Planctomycetia</taxon>
        <taxon>Pirellulales</taxon>
        <taxon>Pirellulaceae</taxon>
        <taxon>Blastopirellula</taxon>
    </lineage>
</organism>
<feature type="chain" id="PRO_5015555002" evidence="1">
    <location>
        <begin position="32"/>
        <end position="912"/>
    </location>
</feature>
<dbReference type="AlphaFoldDB" id="A0A2S8FGP7"/>
<evidence type="ECO:0000313" key="2">
    <source>
        <dbReference type="EMBL" id="PQO31337.1"/>
    </source>
</evidence>
<name>A0A2S8FGP7_9BACT</name>
<keyword evidence="1" id="KW-0732">Signal</keyword>
<comment type="caution">
    <text evidence="2">The sequence shown here is derived from an EMBL/GenBank/DDBJ whole genome shotgun (WGS) entry which is preliminary data.</text>
</comment>
<protein>
    <submittedName>
        <fullName evidence="2">Uncharacterized protein</fullName>
    </submittedName>
</protein>
<proteinExistence type="predicted"/>